<reference evidence="1" key="1">
    <citation type="submission" date="2017-11" db="EMBL/GenBank/DDBJ databases">
        <title>Comparative genomic and phylogenomic analyses of the family Idiomarinaceae.</title>
        <authorList>
            <person name="Liu Y."/>
            <person name="Shao Z."/>
        </authorList>
    </citation>
    <scope>NUCLEOTIDE SEQUENCE</scope>
    <source>
        <strain evidence="1">PIN1</strain>
    </source>
</reference>
<dbReference type="EMBL" id="PIQJ01000001">
    <property type="protein sequence ID" value="RZQ56293.1"/>
    <property type="molecule type" value="Genomic_DNA"/>
</dbReference>
<gene>
    <name evidence="1" type="ORF">CWI82_03000</name>
</gene>
<organism evidence="1 2">
    <name type="scientific">Pseudidiomarina tainanensis</name>
    <dbReference type="NCBI Taxonomy" id="502365"/>
    <lineage>
        <taxon>Bacteria</taxon>
        <taxon>Pseudomonadati</taxon>
        <taxon>Pseudomonadota</taxon>
        <taxon>Gammaproteobacteria</taxon>
        <taxon>Alteromonadales</taxon>
        <taxon>Idiomarinaceae</taxon>
        <taxon>Pseudidiomarina</taxon>
    </lineage>
</organism>
<name>A0ACD2HJ74_9GAMM</name>
<proteinExistence type="predicted"/>
<sequence>MSSGIIKKFFSDSMLFVFAIVFTKGIGLLMLPIYVSYLTKTELGMYDYIIAVGSFITVIVALEISQSVIRFGAESSHDKDIQRLYISHGFWFTIICYLVFLSVALLFLDEVSLFLTDSKDNLMLTLLALLAFFTAALSYLSNVIFRSQLKSKLAAYSSFLNASVVATTTILVFKFFDFGVYGVFASLIIGQSIVSTLCFYLIRDSLTFKFQPKILLEMLKFSSPLVVSSISVITLTMVDRIVIRHYMSYDDVAIYGVAAKFASVMVLITIGFQTALSPLIYANSKNEHLKKDLQKLFVLFVFCGVIVYLAINLLSEFAVALVAGKEYNESAALVPILSVSVLIHAGYIFFPGLVLSKRTVILAFINILSGILNLILNIFLIQKMGVLGAAYATLISSFVYFALNAMFSERYFPIFMNSYRKS</sequence>
<keyword evidence="2" id="KW-1185">Reference proteome</keyword>
<dbReference type="Proteomes" id="UP000293092">
    <property type="component" value="Unassembled WGS sequence"/>
</dbReference>
<comment type="caution">
    <text evidence="1">The sequence shown here is derived from an EMBL/GenBank/DDBJ whole genome shotgun (WGS) entry which is preliminary data.</text>
</comment>
<evidence type="ECO:0000313" key="2">
    <source>
        <dbReference type="Proteomes" id="UP000293092"/>
    </source>
</evidence>
<accession>A0ACD2HJ74</accession>
<protein>
    <submittedName>
        <fullName evidence="1">Uncharacterized protein</fullName>
    </submittedName>
</protein>
<evidence type="ECO:0000313" key="1">
    <source>
        <dbReference type="EMBL" id="RZQ56293.1"/>
    </source>
</evidence>